<dbReference type="Proteomes" id="UP000553776">
    <property type="component" value="Unassembled WGS sequence"/>
</dbReference>
<keyword evidence="1" id="KW-0812">Transmembrane</keyword>
<evidence type="ECO:0000313" key="2">
    <source>
        <dbReference type="EMBL" id="MBB6693181.1"/>
    </source>
</evidence>
<comment type="caution">
    <text evidence="2">The sequence shown here is derived from an EMBL/GenBank/DDBJ whole genome shotgun (WGS) entry which is preliminary data.</text>
</comment>
<name>A0A841U531_9BACL</name>
<feature type="transmembrane region" description="Helical" evidence="1">
    <location>
        <begin position="20"/>
        <end position="40"/>
    </location>
</feature>
<reference evidence="2 3" key="1">
    <citation type="submission" date="2020-08" db="EMBL/GenBank/DDBJ databases">
        <title>Cohnella phylogeny.</title>
        <authorList>
            <person name="Dunlap C."/>
        </authorList>
    </citation>
    <scope>NUCLEOTIDE SEQUENCE [LARGE SCALE GENOMIC DNA]</scope>
    <source>
        <strain evidence="2 3">DSM 25239</strain>
    </source>
</reference>
<keyword evidence="1" id="KW-1133">Transmembrane helix</keyword>
<feature type="transmembrane region" description="Helical" evidence="1">
    <location>
        <begin position="84"/>
        <end position="105"/>
    </location>
</feature>
<protein>
    <submittedName>
        <fullName evidence="2">Uncharacterized protein</fullName>
    </submittedName>
</protein>
<accession>A0A841U531</accession>
<keyword evidence="1" id="KW-0472">Membrane</keyword>
<feature type="transmembrane region" description="Helical" evidence="1">
    <location>
        <begin position="117"/>
        <end position="138"/>
    </location>
</feature>
<evidence type="ECO:0000256" key="1">
    <source>
        <dbReference type="SAM" id="Phobius"/>
    </source>
</evidence>
<dbReference type="EMBL" id="JACJVR010000068">
    <property type="protein sequence ID" value="MBB6693181.1"/>
    <property type="molecule type" value="Genomic_DNA"/>
</dbReference>
<feature type="transmembrane region" description="Helical" evidence="1">
    <location>
        <begin position="60"/>
        <end position="77"/>
    </location>
</feature>
<organism evidence="2 3">
    <name type="scientific">Cohnella xylanilytica</name>
    <dbReference type="NCBI Taxonomy" id="557555"/>
    <lineage>
        <taxon>Bacteria</taxon>
        <taxon>Bacillati</taxon>
        <taxon>Bacillota</taxon>
        <taxon>Bacilli</taxon>
        <taxon>Bacillales</taxon>
        <taxon>Paenibacillaceae</taxon>
        <taxon>Cohnella</taxon>
    </lineage>
</organism>
<evidence type="ECO:0000313" key="3">
    <source>
        <dbReference type="Proteomes" id="UP000553776"/>
    </source>
</evidence>
<dbReference type="AlphaFoldDB" id="A0A841U531"/>
<gene>
    <name evidence="2" type="ORF">H7B90_17390</name>
</gene>
<proteinExistence type="predicted"/>
<keyword evidence="3" id="KW-1185">Reference proteome</keyword>
<sequence>MLILGAAMLTLLPKRFPPRWSAVFTLYGIFAGLFLDHSISVKPVDYYDVNETSNYELLDFLTYLMYGPFSYLFAYLHDRWNVKLSYAPLYVLGWAILSIGVEWVADRAGVFHYKNGYGLYYSFPIYLLMSSLYLVFLYKAKGMRKRGV</sequence>